<dbReference type="HOGENOM" id="CLU_2798762_0_0_1"/>
<name>K3YXF4_SETIT</name>
<organism evidence="1 2">
    <name type="scientific">Setaria italica</name>
    <name type="common">Foxtail millet</name>
    <name type="synonym">Panicum italicum</name>
    <dbReference type="NCBI Taxonomy" id="4555"/>
    <lineage>
        <taxon>Eukaryota</taxon>
        <taxon>Viridiplantae</taxon>
        <taxon>Streptophyta</taxon>
        <taxon>Embryophyta</taxon>
        <taxon>Tracheophyta</taxon>
        <taxon>Spermatophyta</taxon>
        <taxon>Magnoliopsida</taxon>
        <taxon>Liliopsida</taxon>
        <taxon>Poales</taxon>
        <taxon>Poaceae</taxon>
        <taxon>PACMAD clade</taxon>
        <taxon>Panicoideae</taxon>
        <taxon>Panicodae</taxon>
        <taxon>Paniceae</taxon>
        <taxon>Cenchrinae</taxon>
        <taxon>Setaria</taxon>
    </lineage>
</organism>
<protein>
    <submittedName>
        <fullName evidence="1">Uncharacterized protein</fullName>
    </submittedName>
</protein>
<sequence>MFLPPPSPLCQLIGKGGHFSQSARCCNVLITPKLTVTSLDHKYVPANGQKLHVTPSVQECKAYFVSLG</sequence>
<dbReference type="InParanoid" id="K3YXF4"/>
<dbReference type="AlphaFoldDB" id="K3YXF4"/>
<dbReference type="EnsemblPlants" id="KQL29643">
    <property type="protein sequence ID" value="KQL29643"/>
    <property type="gene ID" value="SETIT_018950mg"/>
</dbReference>
<evidence type="ECO:0000313" key="1">
    <source>
        <dbReference type="EnsemblPlants" id="KQL29643"/>
    </source>
</evidence>
<reference evidence="1" key="2">
    <citation type="submission" date="2018-08" db="UniProtKB">
        <authorList>
            <consortium name="EnsemblPlants"/>
        </authorList>
    </citation>
    <scope>IDENTIFICATION</scope>
    <source>
        <strain evidence="1">Yugu1</strain>
    </source>
</reference>
<dbReference type="EMBL" id="AGNK02000314">
    <property type="status" value="NOT_ANNOTATED_CDS"/>
    <property type="molecule type" value="Genomic_DNA"/>
</dbReference>
<dbReference type="Proteomes" id="UP000004995">
    <property type="component" value="Unassembled WGS sequence"/>
</dbReference>
<accession>K3YXF4</accession>
<reference evidence="2" key="1">
    <citation type="journal article" date="2012" name="Nat. Biotechnol.">
        <title>Reference genome sequence of the model plant Setaria.</title>
        <authorList>
            <person name="Bennetzen J.L."/>
            <person name="Schmutz J."/>
            <person name="Wang H."/>
            <person name="Percifield R."/>
            <person name="Hawkins J."/>
            <person name="Pontaroli A.C."/>
            <person name="Estep M."/>
            <person name="Feng L."/>
            <person name="Vaughn J.N."/>
            <person name="Grimwood J."/>
            <person name="Jenkins J."/>
            <person name="Barry K."/>
            <person name="Lindquist E."/>
            <person name="Hellsten U."/>
            <person name="Deshpande S."/>
            <person name="Wang X."/>
            <person name="Wu X."/>
            <person name="Mitros T."/>
            <person name="Triplett J."/>
            <person name="Yang X."/>
            <person name="Ye C.Y."/>
            <person name="Mauro-Herrera M."/>
            <person name="Wang L."/>
            <person name="Li P."/>
            <person name="Sharma M."/>
            <person name="Sharma R."/>
            <person name="Ronald P.C."/>
            <person name="Panaud O."/>
            <person name="Kellogg E.A."/>
            <person name="Brutnell T.P."/>
            <person name="Doust A.N."/>
            <person name="Tuskan G.A."/>
            <person name="Rokhsar D."/>
            <person name="Devos K.M."/>
        </authorList>
    </citation>
    <scope>NUCLEOTIDE SEQUENCE [LARGE SCALE GENOMIC DNA]</scope>
    <source>
        <strain evidence="2">cv. Yugu1</strain>
    </source>
</reference>
<evidence type="ECO:0000313" key="2">
    <source>
        <dbReference type="Proteomes" id="UP000004995"/>
    </source>
</evidence>
<dbReference type="Gramene" id="KQL29643">
    <property type="protein sequence ID" value="KQL29643"/>
    <property type="gene ID" value="SETIT_018950mg"/>
</dbReference>
<keyword evidence="2" id="KW-1185">Reference proteome</keyword>
<proteinExistence type="predicted"/>